<keyword evidence="2" id="KW-1185">Reference proteome</keyword>
<accession>A0ABX0D202</accession>
<name>A0ABX0D202_9GAMM</name>
<gene>
    <name evidence="1" type="ORF">G4923_09180</name>
</gene>
<reference evidence="1 2" key="1">
    <citation type="submission" date="2020-02" db="EMBL/GenBank/DDBJ databases">
        <title>Genome sequencing of Aeromonas rivipollensis.</title>
        <authorList>
            <person name="Fono-Tamo Ubani E.K."/>
            <person name="Lekota K.E."/>
        </authorList>
    </citation>
    <scope>NUCLEOTIDE SEQUENCE [LARGE SCALE GENOMIC DNA]</scope>
    <source>
        <strain evidence="1 2">G78</strain>
    </source>
</reference>
<protein>
    <submittedName>
        <fullName evidence="1">Uncharacterized protein</fullName>
    </submittedName>
</protein>
<proteinExistence type="predicted"/>
<dbReference type="RefSeq" id="WP_163136738.1">
    <property type="nucleotide sequence ID" value="NZ_JAAILA010000012.1"/>
</dbReference>
<evidence type="ECO:0000313" key="2">
    <source>
        <dbReference type="Proteomes" id="UP000472827"/>
    </source>
</evidence>
<dbReference type="EMBL" id="JAAILA010000012">
    <property type="protein sequence ID" value="NEX88875.1"/>
    <property type="molecule type" value="Genomic_DNA"/>
</dbReference>
<organism evidence="1 2">
    <name type="scientific">Aeromonas rivipollensis</name>
    <dbReference type="NCBI Taxonomy" id="948519"/>
    <lineage>
        <taxon>Bacteria</taxon>
        <taxon>Pseudomonadati</taxon>
        <taxon>Pseudomonadota</taxon>
        <taxon>Gammaproteobacteria</taxon>
        <taxon>Aeromonadales</taxon>
        <taxon>Aeromonadaceae</taxon>
        <taxon>Aeromonas</taxon>
    </lineage>
</organism>
<sequence length="132" mass="14977">MAQVQTVNENLTFKRGDSERIQMFFENEDEETGLVVPVDFTDLEVVIQFRYQHDDPTIVFSLPWILIGPAKNGIGYFNLTRSLSETLAAPYGMDKRATGFYDVQFWSKKDPEAAFTPVAGSWSIDLDASRKS</sequence>
<comment type="caution">
    <text evidence="1">The sequence shown here is derived from an EMBL/GenBank/DDBJ whole genome shotgun (WGS) entry which is preliminary data.</text>
</comment>
<evidence type="ECO:0000313" key="1">
    <source>
        <dbReference type="EMBL" id="NEX88875.1"/>
    </source>
</evidence>
<dbReference type="Proteomes" id="UP000472827">
    <property type="component" value="Unassembled WGS sequence"/>
</dbReference>